<evidence type="ECO:0000313" key="2">
    <source>
        <dbReference type="Proteomes" id="UP000294947"/>
    </source>
</evidence>
<accession>A0A4R4YR65</accession>
<dbReference type="PANTHER" id="PTHR43135">
    <property type="entry name" value="ALPHA-D-RIBOSE 1-METHYLPHOSPHONATE 5-TRIPHOSPHATE DIPHOSPHATASE"/>
    <property type="match status" value="1"/>
</dbReference>
<dbReference type="SUPFAM" id="SSF51556">
    <property type="entry name" value="Metallo-dependent hydrolases"/>
    <property type="match status" value="1"/>
</dbReference>
<keyword evidence="1" id="KW-0378">Hydrolase</keyword>
<dbReference type="Gene3D" id="3.20.20.140">
    <property type="entry name" value="Metal-dependent hydrolases"/>
    <property type="match status" value="1"/>
</dbReference>
<sequence>MDIAEEWLLADSAWWGVRRWFGRCALRLRNGEPAGSTPVAPEDVPAGARTRRLGGTVLPGLRDAHVHSGLVDLRSVRSGGIAEVHDLGSAPDVLEALRVDDPTLPRARVVGAFLTAPRGYPSDRSWAAAGSFREVLSPLDAEAAVGEQQQVGAHAIKVALNSDAGPVLRDSVLAAIVAAAHAAGLPVIAHVEGEGTLRQAYDNGIDRLAHTPWTERVDEGLLADAAQRMSWISTLDIHGFGTDTPQLRTATDNLRRFVEHGGTIHYGTDLGNGPLPQGVNPREVTALLAAGLTPDDVLTAMTDLRSPVPPCWVPGGLDPTPSRFADSLSSAQVVDPVAPDLPA</sequence>
<proteinExistence type="predicted"/>
<protein>
    <submittedName>
        <fullName evidence="1">Amidohydrolase</fullName>
    </submittedName>
</protein>
<dbReference type="PANTHER" id="PTHR43135:SF3">
    <property type="entry name" value="ALPHA-D-RIBOSE 1-METHYLPHOSPHONATE 5-TRIPHOSPHATE DIPHOSPHATASE"/>
    <property type="match status" value="1"/>
</dbReference>
<dbReference type="Proteomes" id="UP000294947">
    <property type="component" value="Unassembled WGS sequence"/>
</dbReference>
<dbReference type="EMBL" id="SMKW01000033">
    <property type="protein sequence ID" value="TDD47728.1"/>
    <property type="molecule type" value="Genomic_DNA"/>
</dbReference>
<dbReference type="InterPro" id="IPR032466">
    <property type="entry name" value="Metal_Hydrolase"/>
</dbReference>
<name>A0A4R4YR65_9PSEU</name>
<reference evidence="1 2" key="1">
    <citation type="submission" date="2019-03" db="EMBL/GenBank/DDBJ databases">
        <title>Draft genome sequences of novel Actinobacteria.</title>
        <authorList>
            <person name="Sahin N."/>
            <person name="Ay H."/>
            <person name="Saygin H."/>
        </authorList>
    </citation>
    <scope>NUCLEOTIDE SEQUENCE [LARGE SCALE GENOMIC DNA]</scope>
    <source>
        <strain evidence="1 2">7K502</strain>
    </source>
</reference>
<dbReference type="AlphaFoldDB" id="A0A4R4YR65"/>
<dbReference type="RefSeq" id="WP_132488696.1">
    <property type="nucleotide sequence ID" value="NZ_SMKW01000033.1"/>
</dbReference>
<organism evidence="1 2">
    <name type="scientific">Saccharopolyspora elongata</name>
    <dbReference type="NCBI Taxonomy" id="2530387"/>
    <lineage>
        <taxon>Bacteria</taxon>
        <taxon>Bacillati</taxon>
        <taxon>Actinomycetota</taxon>
        <taxon>Actinomycetes</taxon>
        <taxon>Pseudonocardiales</taxon>
        <taxon>Pseudonocardiaceae</taxon>
        <taxon>Saccharopolyspora</taxon>
    </lineage>
</organism>
<evidence type="ECO:0000313" key="1">
    <source>
        <dbReference type="EMBL" id="TDD47728.1"/>
    </source>
</evidence>
<dbReference type="InterPro" id="IPR051781">
    <property type="entry name" value="Metallo-dep_Hydrolase"/>
</dbReference>
<comment type="caution">
    <text evidence="1">The sequence shown here is derived from an EMBL/GenBank/DDBJ whole genome shotgun (WGS) entry which is preliminary data.</text>
</comment>
<dbReference type="GO" id="GO:0016787">
    <property type="term" value="F:hydrolase activity"/>
    <property type="evidence" value="ECO:0007669"/>
    <property type="project" value="UniProtKB-KW"/>
</dbReference>
<keyword evidence="2" id="KW-1185">Reference proteome</keyword>
<gene>
    <name evidence="1" type="ORF">E1288_24005</name>
</gene>
<dbReference type="OrthoDB" id="3514520at2"/>